<evidence type="ECO:0000313" key="3">
    <source>
        <dbReference type="Proteomes" id="UP000540787"/>
    </source>
</evidence>
<dbReference type="RefSeq" id="WP_183555671.1">
    <property type="nucleotide sequence ID" value="NZ_JACHBX010000003.1"/>
</dbReference>
<dbReference type="EMBL" id="JACHBX010000003">
    <property type="protein sequence ID" value="MBB6135016.1"/>
    <property type="molecule type" value="Genomic_DNA"/>
</dbReference>
<gene>
    <name evidence="2" type="ORF">HD842_003174</name>
</gene>
<dbReference type="Pfam" id="PF18426">
    <property type="entry name" value="Tli4_C"/>
    <property type="match status" value="1"/>
</dbReference>
<evidence type="ECO:0000259" key="1">
    <source>
        <dbReference type="Pfam" id="PF18426"/>
    </source>
</evidence>
<evidence type="ECO:0000313" key="2">
    <source>
        <dbReference type="EMBL" id="MBB6135016.1"/>
    </source>
</evidence>
<sequence>MIKFMKRRYTEWPILFVFAIILMMAPSLAILKTQIISHNFVKADSTAVEKIFAKTKKFCFGRFIIDIPEESSVIYGSIQLDGELSFFRGKARDIQFLVSRQLEEIAKEKDYIPDYQINNFPLLGKKIDGVVPGQKIVFGAKSSIGYSIYSYIPIGEDLFVHYSPYVPPEHDEIPIINSVATHLRARSEQEVPADAGICVEGGFLSLQPQYENIQIGLIFKELPDVRFSIDMRKNQKYLPEGSSPRKLRDEARASAEDLGLGSLFARIKVLREGTQKFGIWEGEEILTRRPAYKDETDAHEFRFFGMGSINDNFHPSVDIRLDTGVAINAKAAVKPSITDEEALALWDRLLSTIRLRQPNDASPSKEVKSRTPLGAISKSGEICPQSGYWECIEKNASTALIVDYSRRADRFHR</sequence>
<comment type="caution">
    <text evidence="2">The sequence shown here is derived from an EMBL/GenBank/DDBJ whole genome shotgun (WGS) entry which is preliminary data.</text>
</comment>
<accession>A0A7W9X206</accession>
<proteinExistence type="predicted"/>
<name>A0A7W9X206_9BURK</name>
<feature type="domain" description="Tle cognate immunity protein 4 C-terminal" evidence="1">
    <location>
        <begin position="190"/>
        <end position="357"/>
    </location>
</feature>
<protein>
    <recommendedName>
        <fullName evidence="1">Tle cognate immunity protein 4 C-terminal domain-containing protein</fullName>
    </recommendedName>
</protein>
<dbReference type="InterPro" id="IPR041290">
    <property type="entry name" value="Tli4_C"/>
</dbReference>
<reference evidence="2 3" key="1">
    <citation type="submission" date="2020-08" db="EMBL/GenBank/DDBJ databases">
        <title>The Agave Microbiome: Exploring the role of microbial communities in plant adaptations to desert environments.</title>
        <authorList>
            <person name="Partida-Martinez L.P."/>
        </authorList>
    </citation>
    <scope>NUCLEOTIDE SEQUENCE [LARGE SCALE GENOMIC DNA]</scope>
    <source>
        <strain evidence="2 3">AT3.2</strain>
    </source>
</reference>
<keyword evidence="3" id="KW-1185">Reference proteome</keyword>
<dbReference type="AlphaFoldDB" id="A0A7W9X206"/>
<organism evidence="2 3">
    <name type="scientific">Massilia aurea</name>
    <dbReference type="NCBI Taxonomy" id="373040"/>
    <lineage>
        <taxon>Bacteria</taxon>
        <taxon>Pseudomonadati</taxon>
        <taxon>Pseudomonadota</taxon>
        <taxon>Betaproteobacteria</taxon>
        <taxon>Burkholderiales</taxon>
        <taxon>Oxalobacteraceae</taxon>
        <taxon>Telluria group</taxon>
        <taxon>Massilia</taxon>
    </lineage>
</organism>
<dbReference type="Proteomes" id="UP000540787">
    <property type="component" value="Unassembled WGS sequence"/>
</dbReference>